<feature type="transmembrane region" description="Helical" evidence="1">
    <location>
        <begin position="17"/>
        <end position="36"/>
    </location>
</feature>
<evidence type="ECO:0000256" key="1">
    <source>
        <dbReference type="SAM" id="Phobius"/>
    </source>
</evidence>
<keyword evidence="1" id="KW-0812">Transmembrane</keyword>
<sequence length="289" mass="31951">MRGATLPFPDGSCMDDIFVVTCISCALMVWLLWEWAINLSFEVSFLKWSNSRFSKSIYCISRYLGLCALLGNVFFVIRSHNLGLPPPPIMCIRWFSSVSSVSLILMLNLELLLLARVYAMYRHCLSLVIVFGILLAAKIPVTVFLVVIACRKVLFMGATCIVQSIPSPMVAIGCLEIVAAILIMAPTAIRYVYGIRQNGGQPIPLLQLILRDGMITFTLVSGLFLIIIIDMKEAGEAGRIIFPVAISVVSVATCRIIRNLRKFPVEGVSPSDEFQLTSMILSDTSSQIF</sequence>
<protein>
    <recommendedName>
        <fullName evidence="2">DUF6533 domain-containing protein</fullName>
    </recommendedName>
</protein>
<reference evidence="3 4" key="1">
    <citation type="submission" date="2020-07" db="EMBL/GenBank/DDBJ databases">
        <title>Comparative genomics of pyrophilous fungi reveals a link between fire events and developmental genes.</title>
        <authorList>
            <consortium name="DOE Joint Genome Institute"/>
            <person name="Steindorff A.S."/>
            <person name="Carver A."/>
            <person name="Calhoun S."/>
            <person name="Stillman K."/>
            <person name="Liu H."/>
            <person name="Lipzen A."/>
            <person name="Pangilinan J."/>
            <person name="Labutti K."/>
            <person name="Bruns T.D."/>
            <person name="Grigoriev I.V."/>
        </authorList>
    </citation>
    <scope>NUCLEOTIDE SEQUENCE [LARGE SCALE GENOMIC DNA]</scope>
    <source>
        <strain evidence="3 4">CBS 144469</strain>
    </source>
</reference>
<keyword evidence="1" id="KW-0472">Membrane</keyword>
<feature type="transmembrane region" description="Helical" evidence="1">
    <location>
        <begin position="127"/>
        <end position="149"/>
    </location>
</feature>
<evidence type="ECO:0000259" key="2">
    <source>
        <dbReference type="Pfam" id="PF20151"/>
    </source>
</evidence>
<keyword evidence="1" id="KW-1133">Transmembrane helix</keyword>
<evidence type="ECO:0000313" key="4">
    <source>
        <dbReference type="Proteomes" id="UP000521943"/>
    </source>
</evidence>
<feature type="transmembrane region" description="Helical" evidence="1">
    <location>
        <begin position="205"/>
        <end position="228"/>
    </location>
</feature>
<dbReference type="EMBL" id="JACGCI010000013">
    <property type="protein sequence ID" value="KAF6760118.1"/>
    <property type="molecule type" value="Genomic_DNA"/>
</dbReference>
<feature type="domain" description="DUF6533" evidence="2">
    <location>
        <begin position="22"/>
        <end position="67"/>
    </location>
</feature>
<feature type="transmembrane region" description="Helical" evidence="1">
    <location>
        <begin position="169"/>
        <end position="193"/>
    </location>
</feature>
<dbReference type="InterPro" id="IPR045340">
    <property type="entry name" value="DUF6533"/>
</dbReference>
<comment type="caution">
    <text evidence="3">The sequence shown here is derived from an EMBL/GenBank/DDBJ whole genome shotgun (WGS) entry which is preliminary data.</text>
</comment>
<feature type="transmembrane region" description="Helical" evidence="1">
    <location>
        <begin position="240"/>
        <end position="257"/>
    </location>
</feature>
<accession>A0A8H6I9P0</accession>
<feature type="transmembrane region" description="Helical" evidence="1">
    <location>
        <begin position="97"/>
        <end position="115"/>
    </location>
</feature>
<dbReference type="OrthoDB" id="3020506at2759"/>
<keyword evidence="4" id="KW-1185">Reference proteome</keyword>
<dbReference type="AlphaFoldDB" id="A0A8H6I9P0"/>
<dbReference type="Pfam" id="PF20151">
    <property type="entry name" value="DUF6533"/>
    <property type="match status" value="1"/>
</dbReference>
<evidence type="ECO:0000313" key="3">
    <source>
        <dbReference type="EMBL" id="KAF6760118.1"/>
    </source>
</evidence>
<gene>
    <name evidence="3" type="ORF">DFP72DRAFT_96965</name>
</gene>
<name>A0A8H6I9P0_9AGAR</name>
<dbReference type="Proteomes" id="UP000521943">
    <property type="component" value="Unassembled WGS sequence"/>
</dbReference>
<organism evidence="3 4">
    <name type="scientific">Ephemerocybe angulata</name>
    <dbReference type="NCBI Taxonomy" id="980116"/>
    <lineage>
        <taxon>Eukaryota</taxon>
        <taxon>Fungi</taxon>
        <taxon>Dikarya</taxon>
        <taxon>Basidiomycota</taxon>
        <taxon>Agaricomycotina</taxon>
        <taxon>Agaricomycetes</taxon>
        <taxon>Agaricomycetidae</taxon>
        <taxon>Agaricales</taxon>
        <taxon>Agaricineae</taxon>
        <taxon>Psathyrellaceae</taxon>
        <taxon>Ephemerocybe</taxon>
    </lineage>
</organism>
<proteinExistence type="predicted"/>
<feature type="transmembrane region" description="Helical" evidence="1">
    <location>
        <begin position="57"/>
        <end position="77"/>
    </location>
</feature>